<dbReference type="FunFam" id="3.40.50.980:FF:000001">
    <property type="entry name" value="Non-ribosomal peptide synthetase"/>
    <property type="match status" value="3"/>
</dbReference>
<dbReference type="InterPro" id="IPR009081">
    <property type="entry name" value="PP-bd_ACP"/>
</dbReference>
<evidence type="ECO:0000313" key="7">
    <source>
        <dbReference type="Proteomes" id="UP000468388"/>
    </source>
</evidence>
<comment type="cofactor">
    <cofactor evidence="1">
        <name>pantetheine 4'-phosphate</name>
        <dbReference type="ChEBI" id="CHEBI:47942"/>
    </cofactor>
</comment>
<feature type="domain" description="Carrier" evidence="5">
    <location>
        <begin position="2087"/>
        <end position="2162"/>
    </location>
</feature>
<dbReference type="Pfam" id="PF13193">
    <property type="entry name" value="AMP-binding_C"/>
    <property type="match status" value="3"/>
</dbReference>
<dbReference type="FunFam" id="3.30.300.30:FF:000010">
    <property type="entry name" value="Enterobactin synthetase component F"/>
    <property type="match status" value="2"/>
</dbReference>
<dbReference type="SUPFAM" id="SSF56801">
    <property type="entry name" value="Acetyl-CoA synthetase-like"/>
    <property type="match status" value="3"/>
</dbReference>
<keyword evidence="3" id="KW-0596">Phosphopantetheine</keyword>
<dbReference type="CDD" id="cd05930">
    <property type="entry name" value="A_NRPS"/>
    <property type="match status" value="3"/>
</dbReference>
<dbReference type="PROSITE" id="PS00455">
    <property type="entry name" value="AMP_BINDING"/>
    <property type="match status" value="3"/>
</dbReference>
<dbReference type="InterPro" id="IPR036736">
    <property type="entry name" value="ACP-like_sf"/>
</dbReference>
<dbReference type="InterPro" id="IPR010071">
    <property type="entry name" value="AA_adenyl_dom"/>
</dbReference>
<dbReference type="GO" id="GO:0003824">
    <property type="term" value="F:catalytic activity"/>
    <property type="evidence" value="ECO:0007669"/>
    <property type="project" value="InterPro"/>
</dbReference>
<dbReference type="FunFam" id="1.10.1200.10:FF:000016">
    <property type="entry name" value="Non-ribosomal peptide synthase"/>
    <property type="match status" value="1"/>
</dbReference>
<feature type="domain" description="Carrier" evidence="5">
    <location>
        <begin position="3145"/>
        <end position="3220"/>
    </location>
</feature>
<evidence type="ECO:0000256" key="3">
    <source>
        <dbReference type="ARBA" id="ARBA00022450"/>
    </source>
</evidence>
<dbReference type="Gene3D" id="1.10.1200.10">
    <property type="entry name" value="ACP-like"/>
    <property type="match status" value="3"/>
</dbReference>
<gene>
    <name evidence="6" type="ORF">GO495_31715</name>
</gene>
<dbReference type="PROSITE" id="PS50075">
    <property type="entry name" value="CARRIER"/>
    <property type="match status" value="3"/>
</dbReference>
<dbReference type="SUPFAM" id="SSF52777">
    <property type="entry name" value="CoA-dependent acyltransferases"/>
    <property type="match status" value="6"/>
</dbReference>
<dbReference type="Gene3D" id="3.40.50.12780">
    <property type="entry name" value="N-terminal domain of ligase-like"/>
    <property type="match status" value="1"/>
</dbReference>
<dbReference type="Gene3D" id="3.30.559.30">
    <property type="entry name" value="Nonribosomal peptide synthetase, condensation domain"/>
    <property type="match status" value="3"/>
</dbReference>
<dbReference type="FunFam" id="3.30.559.30:FF:000001">
    <property type="entry name" value="Non-ribosomal peptide synthetase"/>
    <property type="match status" value="1"/>
</dbReference>
<dbReference type="CDD" id="cd19531">
    <property type="entry name" value="LCL_NRPS-like"/>
    <property type="match status" value="3"/>
</dbReference>
<dbReference type="Gene3D" id="3.30.300.30">
    <property type="match status" value="3"/>
</dbReference>
<dbReference type="InterPro" id="IPR020806">
    <property type="entry name" value="PKS_PP-bd"/>
</dbReference>
<dbReference type="NCBIfam" id="NF003417">
    <property type="entry name" value="PRK04813.1"/>
    <property type="match status" value="3"/>
</dbReference>
<evidence type="ECO:0000256" key="2">
    <source>
        <dbReference type="ARBA" id="ARBA00006432"/>
    </source>
</evidence>
<organism evidence="6 7">
    <name type="scientific">Chitinophaga oryziterrae</name>
    <dbReference type="NCBI Taxonomy" id="1031224"/>
    <lineage>
        <taxon>Bacteria</taxon>
        <taxon>Pseudomonadati</taxon>
        <taxon>Bacteroidota</taxon>
        <taxon>Chitinophagia</taxon>
        <taxon>Chitinophagales</taxon>
        <taxon>Chitinophagaceae</taxon>
        <taxon>Chitinophaga</taxon>
    </lineage>
</organism>
<comment type="similarity">
    <text evidence="2">Belongs to the ATP-dependent AMP-binding enzyme family.</text>
</comment>
<dbReference type="InterPro" id="IPR020845">
    <property type="entry name" value="AMP-binding_CS"/>
</dbReference>
<dbReference type="InterPro" id="IPR006162">
    <property type="entry name" value="Ppantetheine_attach_site"/>
</dbReference>
<accession>A0A6N8JLA8</accession>
<dbReference type="InterPro" id="IPR023213">
    <property type="entry name" value="CAT-like_dom_sf"/>
</dbReference>
<dbReference type="GO" id="GO:0031177">
    <property type="term" value="F:phosphopantetheine binding"/>
    <property type="evidence" value="ECO:0007669"/>
    <property type="project" value="InterPro"/>
</dbReference>
<dbReference type="SUPFAM" id="SSF47336">
    <property type="entry name" value="ACP-like"/>
    <property type="match status" value="3"/>
</dbReference>
<reference evidence="6 7" key="1">
    <citation type="submission" date="2019-12" db="EMBL/GenBank/DDBJ databases">
        <title>The draft genomic sequence of strain Chitinophaga oryziterrae JCM 16595.</title>
        <authorList>
            <person name="Zhang X."/>
        </authorList>
    </citation>
    <scope>NUCLEOTIDE SEQUENCE [LARGE SCALE GENOMIC DNA]</scope>
    <source>
        <strain evidence="6 7">JCM 16595</strain>
    </source>
</reference>
<comment type="caution">
    <text evidence="6">The sequence shown here is derived from an EMBL/GenBank/DDBJ whole genome shotgun (WGS) entry which is preliminary data.</text>
</comment>
<dbReference type="FunFam" id="1.10.1200.10:FF:000005">
    <property type="entry name" value="Nonribosomal peptide synthetase 1"/>
    <property type="match status" value="1"/>
</dbReference>
<dbReference type="Proteomes" id="UP000468388">
    <property type="component" value="Unassembled WGS sequence"/>
</dbReference>
<dbReference type="PANTHER" id="PTHR45527">
    <property type="entry name" value="NONRIBOSOMAL PEPTIDE SYNTHETASE"/>
    <property type="match status" value="1"/>
</dbReference>
<dbReference type="InterPro" id="IPR042099">
    <property type="entry name" value="ANL_N_sf"/>
</dbReference>
<dbReference type="Gene3D" id="2.30.38.10">
    <property type="entry name" value="Luciferase, Domain 3"/>
    <property type="match status" value="2"/>
</dbReference>
<dbReference type="Gene3D" id="3.30.559.10">
    <property type="entry name" value="Chloramphenicol acetyltransferase-like domain"/>
    <property type="match status" value="3"/>
</dbReference>
<dbReference type="PANTHER" id="PTHR45527:SF1">
    <property type="entry name" value="FATTY ACID SYNTHASE"/>
    <property type="match status" value="1"/>
</dbReference>
<dbReference type="InterPro" id="IPR000873">
    <property type="entry name" value="AMP-dep_synth/lig_dom"/>
</dbReference>
<sequence length="3235" mass="361471">MNTAWNSAIALLLSAKENSIDIILDENRLQLKVPRGKVVSPQLLREIKDQEKQLIDFLRNEHAVTSRQKIMPVDSNGITHIPLSYSQERLWFLDQYGEHRQYHMHWTFSVQGKLDIIALGISFKEILRRHEILRTVIRDNAGVAYQEVMDAEAWEMIYITDRKEIDIQQYIADVLAGSFDLSRDYPLRVMLIQRSAEECLLNIVIHHIAFDGWSIGLMIKELTALYNARINNEQAILPELSVQYKDYAYWQRQLIEEQYYEKMTAFWKNSLSEVTPLDIFTDYARPLEPGVAGGVVKKELGKELATGLQQLAVKENVTLFMLLLTVFKVQLYRYSGQSLICVGTPVAGREQPEVEHLIGFFVNTIALCTDMSRDLSFNQLLQQVKLVTAEAFSYQDMPFEKVVELLGVERTVSHNPVFQVMFSTQKESLHDVAAFGDARFLAIENKDTTAIVDLHLNVHTAATGITISLTYNKDLYKEDTALRMLEHYETLLTSAIADPAIKVSDLKLLSAQEEQLVLTAFNNTDTDFPAGKTLPELIAEIAESMPEKTALVAGNGNITYYSLYARVKQLAGYLKYKGIGKGDPVIVCMDRRIDIIVALLAIARMGAAYVPVDPEYPAERISYMITDTGAQLMIAGTNQVRLLESTGVAENIICIERDEVLFNKFGINEEMAFPEPSDTAYIIYTSGSTGQPKGVVIRHANLLNLIHWHISEFDVNSDSRATAMAGVGFDAFGWEVWPYLSAGATVYLISDDERMALPKLLDYFRMEGISHSFVATALVTGFINESLGKPLSLKYLLTGGDRLPLINLENIPYKVINNYGPTENTVVSTFCKMEGGDSGLAMIGKPVSNTKVFILDRHMQPAAIGVTGELYVCGAQVAAGYWKQLALSAEKFLPDHLTGKKNAFLYKTGDRAKWSSDGNILFAGRADDQVKLRGFRIEPGEIEHVLLQAPGIKQAVVQAENMGANEKYLVAYIVAEENVEMLSLRTYLNDRLPAYMVPSVLLGIDAIPLTPNGKTDRKKLSAMSASHRPGSKYEAPRNALEELLVTIWAEVLMLNDIGIHDNFFEMGGHSLMAMRMVSAIRNRTGTDIPVRKIFIYPTIALLSSQLSIEGTEMSLPLITVIPEKGKIPLSFQQERLWFMDKLGQGNQYNIPWVFRLYGTPDIARLNAAFGQIVNRHEILRTVIREVNGVGYQQIVAPDLWKMDIVAAAGPAFVAELLRRPFRLSDDQMLKVTLIQVSPEESILVCVVHHIAFDGWSLGRLVQEFVTFYEGDNSILPPLKIQYSDYAIWQREYISGKILEQGITYWMNQLSGTSPLVLPADRYKKTGPDEEEQGATAASLLNKELTDKLSKLAVQEGVTLFMVLLSAFKALLHRYSGQEDICIGTTIAGRQQASMEELIGFFINTVALRSYVDSNNSFRDLLQQVKRTTLDAYSYQHIPFEKVVEALGTERETGKHPLFQVVFVLENTPASAALEMGDILLVQEDVPVTTSKFDMRFSASYRGDELQLHMIYRRDLYSEELISRMLKHYENVLDAITRDPDISIGSIELLEEKEKQQILSFSGNGPLAYAHDKTWVQIFSEQVISSPDVPALAFEGHYVSYRELDVFSNQLAHYLRLNGIGKGALVPLCMERGPDMIVALLAITKAGAAYVPLDTGNPDDRIANMLAAVSPSLFLVSPDQQLRMDRIIMQHTALHNVSVVSVESAGPVISAQSVLPLSLEIQPDDLAYVIFTSGSTGNPRGVAIRHASVMDYVYGLMDRTQIAQSKSFALVSTLAADLGNTVIYTALLTGGTLHVLSGNMVSDGQKIRDYFEDNAIDCVKIVPSHWKALCNENELLLPRKLLIFGGELLKASFVSEIQNTGYTGRIVNHYGPTETTIGKLLHEVIPGREYQQYIPIGRPFSRTVAYVLNDMGKLCPLGVAGEICIGGAGLAAAYLGQPEWTAARFVPDPVSGIPGAGIYKTGDMGKWLADGNMEYIGRKDDQVKIRGYRVEPGEISRTLETYPGVLQAVTLSPEDNRGDKYLVAFVVLDAEISLEDLGTYLRGRLPDYMVPAVINIIPAIPLTPNGKTDRKKLLQEIILPLTSNEYRAAENETEQLLVSIWEELLEVDNIGVHANFFALGGHSLLAVRMIAAIRSRLEKELPIIAIFDHPTIASLALQLIAMNGREQLPAIRKYERIDPVPLSHSQERLWFIDRLQQGSRQYNMPRMFRLKGTLDVSALNRAFRTITDRHEILRTVIREKDGVPYQLVNPAGTWTINYVRPDDIIAAGLEPEAYMESLLGQPYDLSHGDMLKVTLIKINDKEYLLGLVLHHIAFDGWSLSVLVKELVELYNSRRFKRASSLDTLPVQYADYAIWQRKYLSGDILDKKLAYWKEKLKAVSPLELPLDAVRPAIQSIRGSLRTFTFDGRLQEQLNSFSLKQGVTLFMTLLAGFKVLLSRYTGQDDICVGTPVANRTEGVTEFLIGLFVNTLVLRSDLSGDPDFLSVLQRVKQTALDAYAHQDTPFEKVVEVLAVDRNQTYSPLFQVMFVLQNTPEVKDFNLDGISCIPVTTVHDTSKFDLFFNLVEAAGEIHVQIEYCTDLFTADTIARMFGHYQSLLYAAMSSPADNISRLQMISDSEREVLTRYSTGDIVEDDGTSFLQLFEAQVHGHPDATAVVAGDRKMTYTELNERANFLAYDLIRYGVKEDALVAICVERSIEMVIAVLAVLKAGGAYTPLDVNYPQDRLNYILDDTAASIVLTTRTCGMLLKNSNSRRNIEMEDHLYMWERDEKNPCIKLSHKALAYVIYTSGSTGMPKGVGLTVKGLSNLIKWQFTQQGAGTGYRVLQFASLSFDVSFQEIFSTLCAGRTLFLIEDERRKDMQALLSDISKQKITTLFVPFVVLKNIAEYAKEFNDYPQSLHEIFTAGEQLKLTPDIHAFMQGTGAVLYNQYGPSEAHVVSAYKIQEADYRSRVLPPIGAPVNNTQLYILDKNGNACGIGIPGMLYIGGIQVGRGYLNNPGLTTARFVADHFSGKEAATMYCTGDKARWLPDGNIEFLGRIDDQVKIRGYRIELGEVEAVLQQAENIKNVVVVAREDSSGSKRLVAYVTTDVELDRTVLQQYMKAHLPDYMIPGIIMPVERIPVTANGKADKRRLPDVELHLKSGSEYEGPRNQTEEEIIRIWQQLLSLTKIGIHDNFFEVGGHSLLVTRLAAAIRTTFDIEMAVSIFFQLSTPAAIAAYIDVHGAKAAYDADKYEAIKL</sequence>
<dbReference type="PROSITE" id="PS00012">
    <property type="entry name" value="PHOSPHOPANTETHEINE"/>
    <property type="match status" value="3"/>
</dbReference>
<name>A0A6N8JLA8_9BACT</name>
<dbReference type="GO" id="GO:0044550">
    <property type="term" value="P:secondary metabolite biosynthetic process"/>
    <property type="evidence" value="ECO:0007669"/>
    <property type="project" value="TreeGrafter"/>
</dbReference>
<keyword evidence="4" id="KW-0597">Phosphoprotein</keyword>
<dbReference type="RefSeq" id="WP_157303985.1">
    <property type="nucleotide sequence ID" value="NZ_BAAAZB010000034.1"/>
</dbReference>
<evidence type="ECO:0000256" key="1">
    <source>
        <dbReference type="ARBA" id="ARBA00001957"/>
    </source>
</evidence>
<dbReference type="Pfam" id="PF00550">
    <property type="entry name" value="PP-binding"/>
    <property type="match status" value="3"/>
</dbReference>
<evidence type="ECO:0000259" key="5">
    <source>
        <dbReference type="PROSITE" id="PS50075"/>
    </source>
</evidence>
<dbReference type="NCBIfam" id="TIGR01733">
    <property type="entry name" value="AA-adenyl-dom"/>
    <property type="match status" value="3"/>
</dbReference>
<proteinExistence type="inferred from homology"/>
<dbReference type="EMBL" id="WRXO01000018">
    <property type="protein sequence ID" value="MVT45199.1"/>
    <property type="molecule type" value="Genomic_DNA"/>
</dbReference>
<dbReference type="InterPro" id="IPR025110">
    <property type="entry name" value="AMP-bd_C"/>
</dbReference>
<evidence type="ECO:0000313" key="6">
    <source>
        <dbReference type="EMBL" id="MVT45199.1"/>
    </source>
</evidence>
<dbReference type="Pfam" id="PF00668">
    <property type="entry name" value="Condensation"/>
    <property type="match status" value="3"/>
</dbReference>
<evidence type="ECO:0000256" key="4">
    <source>
        <dbReference type="ARBA" id="ARBA00022553"/>
    </source>
</evidence>
<dbReference type="SMART" id="SM00823">
    <property type="entry name" value="PKS_PP"/>
    <property type="match status" value="3"/>
</dbReference>
<feature type="domain" description="Carrier" evidence="5">
    <location>
        <begin position="1035"/>
        <end position="1110"/>
    </location>
</feature>
<protein>
    <submittedName>
        <fullName evidence="6">Amino acid adenylation domain-containing protein</fullName>
    </submittedName>
</protein>
<dbReference type="OrthoDB" id="9778383at2"/>
<dbReference type="InterPro" id="IPR001242">
    <property type="entry name" value="Condensation_dom"/>
</dbReference>
<dbReference type="Pfam" id="PF00501">
    <property type="entry name" value="AMP-binding"/>
    <property type="match status" value="3"/>
</dbReference>
<dbReference type="GO" id="GO:0043041">
    <property type="term" value="P:amino acid activation for nonribosomal peptide biosynthetic process"/>
    <property type="evidence" value="ECO:0007669"/>
    <property type="project" value="TreeGrafter"/>
</dbReference>
<dbReference type="GO" id="GO:0072330">
    <property type="term" value="P:monocarboxylic acid biosynthetic process"/>
    <property type="evidence" value="ECO:0007669"/>
    <property type="project" value="UniProtKB-ARBA"/>
</dbReference>
<dbReference type="InterPro" id="IPR045851">
    <property type="entry name" value="AMP-bd_C_sf"/>
</dbReference>
<keyword evidence="7" id="KW-1185">Reference proteome</keyword>
<dbReference type="GO" id="GO:0005737">
    <property type="term" value="C:cytoplasm"/>
    <property type="evidence" value="ECO:0007669"/>
    <property type="project" value="TreeGrafter"/>
</dbReference>
<dbReference type="Gene3D" id="3.40.50.980">
    <property type="match status" value="4"/>
</dbReference>